<keyword evidence="4" id="KW-1185">Reference proteome</keyword>
<feature type="region of interest" description="Disordered" evidence="1">
    <location>
        <begin position="1"/>
        <end position="24"/>
    </location>
</feature>
<dbReference type="SMART" id="SM00869">
    <property type="entry name" value="Autotransporter"/>
    <property type="match status" value="1"/>
</dbReference>
<gene>
    <name evidence="3" type="ORF">W911_07015</name>
</gene>
<protein>
    <recommendedName>
        <fullName evidence="2">Autotransporter domain-containing protein</fullName>
    </recommendedName>
</protein>
<dbReference type="AlphaFoldDB" id="V5SGT0"/>
<name>V5SGT0_9HYPH</name>
<dbReference type="InterPro" id="IPR006315">
    <property type="entry name" value="OM_autotransptr_brl_dom"/>
</dbReference>
<accession>V5SGT0</accession>
<evidence type="ECO:0000313" key="3">
    <source>
        <dbReference type="EMBL" id="AHB50081.1"/>
    </source>
</evidence>
<dbReference type="Proteomes" id="UP000018542">
    <property type="component" value="Chromosome"/>
</dbReference>
<dbReference type="InterPro" id="IPR005546">
    <property type="entry name" value="Autotransporte_beta"/>
</dbReference>
<dbReference type="KEGG" id="hni:W911_07015"/>
<reference evidence="3 4" key="1">
    <citation type="journal article" date="2014" name="Genome Announc.">
        <title>Complete Genome Sequence of Hyphomicrobium nitrativorans Strain NL23, a Denitrifying Bacterium Isolated from Biofilm of a Methanol-Fed Denitrification System Treating Seawater at the Montreal Biodome.</title>
        <authorList>
            <person name="Martineau C."/>
            <person name="Villeneuve C."/>
            <person name="Mauffrey F."/>
            <person name="Villemur R."/>
        </authorList>
    </citation>
    <scope>NUCLEOTIDE SEQUENCE [LARGE SCALE GENOMIC DNA]</scope>
    <source>
        <strain evidence="3">NL23</strain>
    </source>
</reference>
<dbReference type="EMBL" id="CP006912">
    <property type="protein sequence ID" value="AHB50081.1"/>
    <property type="molecule type" value="Genomic_DNA"/>
</dbReference>
<evidence type="ECO:0000259" key="2">
    <source>
        <dbReference type="PROSITE" id="PS51208"/>
    </source>
</evidence>
<sequence length="798" mass="78706">MDVKGGDGGGGGHSTGGGGGGGGGGNGVVVNGSNFTGIISTIVAGGNGGHGGNGGSTAEGGSGGRGGEGLYVLHSGHDIEITGTITGGNGGNLGSAGAGVNTGYAGNGANAVWLYNSRLAVTGTVSGGNAGAGGPANGGHGVYGENVDLVVTGTIRGGINSDSSQALAVRFTGGTNSVTIEPTASFVGGVQGAGNDAIVLSGATDGSIAYTTQFNGFSELVKNGTSAWTLTGSNFTGNTTINSGRLEVDGQVGGAGATTNVVGGTLGGTGTIVGTLNVGPGAIHAPGNSIGTQTVNGPYILQAGSILEIEVNAAGQSDLVIVNGTVDITGAALRVLAENGNYAAATDYLIIDNDGVDAVVGTFAPITSNLAFLTPSVSYTGGDGNDVVLTMTRNSTALTSVADTPNQTAVAGAMNGLPPTNPLVNIVLGQSAEGARQSFDALSGEVHATLSATLARDSRFTRNALFARLQQAFHARGAAGSTTQTASLANTGTTSVAGSFDAPMMGLGMGSGSASGYDAPPPASPLVFWTQAFGSWGDTDGDGNAATAKRTIGGFLSGVDTGIGYGWRAGAALGYSRSNVSVSQRISSAEIDSYHLAAYTGGPVGAFALRGGASWSWSDIDTERTVVFPGFLDRVEADYDGDTGQIFGEIALPLTAGGLAYEPFAGLAYAHVSTDRFTEQGGAAALDGFGGSQDVGFSTLGIRFAATTRIGGTTVTPRASIAWQHAFGDTDPTRALAFASGAPGMTITGVPLARNAALIEAGLDISLSPSATLGISYNGEIASDVEDHGVTGRMNWRF</sequence>
<dbReference type="HOGENOM" id="CLU_005887_1_2_5"/>
<feature type="domain" description="Autotransporter" evidence="2">
    <location>
        <begin position="521"/>
        <end position="798"/>
    </location>
</feature>
<dbReference type="Pfam" id="PF03797">
    <property type="entry name" value="Autotransporter"/>
    <property type="match status" value="1"/>
</dbReference>
<feature type="region of interest" description="Disordered" evidence="1">
    <location>
        <begin position="48"/>
        <end position="67"/>
    </location>
</feature>
<dbReference type="PATRIC" id="fig|1029756.8.peg.1468"/>
<evidence type="ECO:0000256" key="1">
    <source>
        <dbReference type="SAM" id="MobiDB-lite"/>
    </source>
</evidence>
<organism evidence="3 4">
    <name type="scientific">Hyphomicrobium nitrativorans NL23</name>
    <dbReference type="NCBI Taxonomy" id="1029756"/>
    <lineage>
        <taxon>Bacteria</taxon>
        <taxon>Pseudomonadati</taxon>
        <taxon>Pseudomonadota</taxon>
        <taxon>Alphaproteobacteria</taxon>
        <taxon>Hyphomicrobiales</taxon>
        <taxon>Hyphomicrobiaceae</taxon>
        <taxon>Hyphomicrobium</taxon>
    </lineage>
</organism>
<dbReference type="InterPro" id="IPR036709">
    <property type="entry name" value="Autotransporte_beta_dom_sf"/>
</dbReference>
<dbReference type="SUPFAM" id="SSF103515">
    <property type="entry name" value="Autotransporter"/>
    <property type="match status" value="1"/>
</dbReference>
<evidence type="ECO:0000313" key="4">
    <source>
        <dbReference type="Proteomes" id="UP000018542"/>
    </source>
</evidence>
<dbReference type="GO" id="GO:0019867">
    <property type="term" value="C:outer membrane"/>
    <property type="evidence" value="ECO:0007669"/>
    <property type="project" value="InterPro"/>
</dbReference>
<proteinExistence type="predicted"/>
<dbReference type="STRING" id="1029756.W911_07015"/>
<dbReference type="NCBIfam" id="TIGR01414">
    <property type="entry name" value="autotrans_barl"/>
    <property type="match status" value="1"/>
</dbReference>
<dbReference type="PROSITE" id="PS51208">
    <property type="entry name" value="AUTOTRANSPORTER"/>
    <property type="match status" value="1"/>
</dbReference>
<dbReference type="Gene3D" id="2.40.128.130">
    <property type="entry name" value="Autotransporter beta-domain"/>
    <property type="match status" value="1"/>
</dbReference>